<name>A0AAV9S8F5_9TELE</name>
<dbReference type="EMBL" id="JAHHUM010000731">
    <property type="protein sequence ID" value="KAK5617373.1"/>
    <property type="molecule type" value="Genomic_DNA"/>
</dbReference>
<feature type="compositionally biased region" description="Basic and acidic residues" evidence="1">
    <location>
        <begin position="1"/>
        <end position="14"/>
    </location>
</feature>
<organism evidence="2 3">
    <name type="scientific">Crenichthys baileyi</name>
    <name type="common">White River springfish</name>
    <dbReference type="NCBI Taxonomy" id="28760"/>
    <lineage>
        <taxon>Eukaryota</taxon>
        <taxon>Metazoa</taxon>
        <taxon>Chordata</taxon>
        <taxon>Craniata</taxon>
        <taxon>Vertebrata</taxon>
        <taxon>Euteleostomi</taxon>
        <taxon>Actinopterygii</taxon>
        <taxon>Neopterygii</taxon>
        <taxon>Teleostei</taxon>
        <taxon>Neoteleostei</taxon>
        <taxon>Acanthomorphata</taxon>
        <taxon>Ovalentaria</taxon>
        <taxon>Atherinomorphae</taxon>
        <taxon>Cyprinodontiformes</taxon>
        <taxon>Goodeidae</taxon>
        <taxon>Crenichthys</taxon>
    </lineage>
</organism>
<keyword evidence="3" id="KW-1185">Reference proteome</keyword>
<accession>A0AAV9S8F5</accession>
<comment type="caution">
    <text evidence="2">The sequence shown here is derived from an EMBL/GenBank/DDBJ whole genome shotgun (WGS) entry which is preliminary data.</text>
</comment>
<evidence type="ECO:0000256" key="1">
    <source>
        <dbReference type="SAM" id="MobiDB-lite"/>
    </source>
</evidence>
<proteinExistence type="predicted"/>
<evidence type="ECO:0000313" key="2">
    <source>
        <dbReference type="EMBL" id="KAK5617373.1"/>
    </source>
</evidence>
<gene>
    <name evidence="2" type="ORF">CRENBAI_006911</name>
</gene>
<protein>
    <submittedName>
        <fullName evidence="2">Uncharacterized protein</fullName>
    </submittedName>
</protein>
<dbReference type="AlphaFoldDB" id="A0AAV9S8F5"/>
<feature type="region of interest" description="Disordered" evidence="1">
    <location>
        <begin position="1"/>
        <end position="39"/>
    </location>
</feature>
<reference evidence="2 3" key="1">
    <citation type="submission" date="2021-06" db="EMBL/GenBank/DDBJ databases">
        <authorList>
            <person name="Palmer J.M."/>
        </authorList>
    </citation>
    <scope>NUCLEOTIDE SEQUENCE [LARGE SCALE GENOMIC DNA]</scope>
    <source>
        <strain evidence="2 3">MEX-2019</strain>
        <tissue evidence="2">Muscle</tissue>
    </source>
</reference>
<feature type="compositionally biased region" description="Acidic residues" evidence="1">
    <location>
        <begin position="21"/>
        <end position="31"/>
    </location>
</feature>
<evidence type="ECO:0000313" key="3">
    <source>
        <dbReference type="Proteomes" id="UP001311232"/>
    </source>
</evidence>
<dbReference type="Proteomes" id="UP001311232">
    <property type="component" value="Unassembled WGS sequence"/>
</dbReference>
<sequence length="77" mass="9547">MDEDEHEHCEDGRANVKGYQEEEEEEEEEEVVEKTKEKNREKNECEEDLFCHILLRFHRRRWITSERVPRGSRPYRL</sequence>